<evidence type="ECO:0000256" key="11">
    <source>
        <dbReference type="ARBA" id="ARBA00038963"/>
    </source>
</evidence>
<keyword evidence="10" id="KW-0275">Fatty acid biosynthesis</keyword>
<dbReference type="GO" id="GO:0005739">
    <property type="term" value="C:mitochondrion"/>
    <property type="evidence" value="ECO:0007669"/>
    <property type="project" value="UniProtKB-SubCell"/>
</dbReference>
<dbReference type="Gene3D" id="3.90.180.10">
    <property type="entry name" value="Medium-chain alcohol dehydrogenases, catalytic domain"/>
    <property type="match status" value="1"/>
</dbReference>
<comment type="similarity">
    <text evidence="2">Belongs to the zinc-containing alcohol dehydrogenase family. Quinone oxidoreductase subfamily.</text>
</comment>
<gene>
    <name evidence="14" type="ORF">K443DRAFT_83605</name>
</gene>
<dbReference type="CDD" id="cd08290">
    <property type="entry name" value="ETR"/>
    <property type="match status" value="1"/>
</dbReference>
<keyword evidence="5" id="KW-0521">NADP</keyword>
<feature type="domain" description="Enoyl reductase (ER)" evidence="13">
    <location>
        <begin position="48"/>
        <end position="347"/>
    </location>
</feature>
<dbReference type="Proteomes" id="UP000054477">
    <property type="component" value="Unassembled WGS sequence"/>
</dbReference>
<dbReference type="PANTHER" id="PTHR43981:SF2">
    <property type="entry name" value="ENOYL-[ACYL-CARRIER-PROTEIN] REDUCTASE, MITOCHONDRIAL"/>
    <property type="match status" value="1"/>
</dbReference>
<dbReference type="FunFam" id="3.40.50.720:FF:000112">
    <property type="entry name" value="Enoyl-[acyl-carrier-protein] reductase 1, mitochondrial"/>
    <property type="match status" value="1"/>
</dbReference>
<evidence type="ECO:0000256" key="10">
    <source>
        <dbReference type="ARBA" id="ARBA00023160"/>
    </source>
</evidence>
<evidence type="ECO:0000313" key="14">
    <source>
        <dbReference type="EMBL" id="KIK09056.1"/>
    </source>
</evidence>
<evidence type="ECO:0000259" key="13">
    <source>
        <dbReference type="SMART" id="SM00829"/>
    </source>
</evidence>
<dbReference type="AlphaFoldDB" id="A0A0C9XVL1"/>
<proteinExistence type="inferred from homology"/>
<dbReference type="SMART" id="SM00829">
    <property type="entry name" value="PKS_ER"/>
    <property type="match status" value="1"/>
</dbReference>
<keyword evidence="15" id="KW-1185">Reference proteome</keyword>
<keyword evidence="8" id="KW-0443">Lipid metabolism</keyword>
<evidence type="ECO:0000256" key="8">
    <source>
        <dbReference type="ARBA" id="ARBA00023098"/>
    </source>
</evidence>
<evidence type="ECO:0000256" key="7">
    <source>
        <dbReference type="ARBA" id="ARBA00023002"/>
    </source>
</evidence>
<dbReference type="InterPro" id="IPR020843">
    <property type="entry name" value="ER"/>
</dbReference>
<dbReference type="SUPFAM" id="SSF51735">
    <property type="entry name" value="NAD(P)-binding Rossmann-fold domains"/>
    <property type="match status" value="1"/>
</dbReference>
<evidence type="ECO:0000256" key="4">
    <source>
        <dbReference type="ARBA" id="ARBA00022832"/>
    </source>
</evidence>
<dbReference type="InterPro" id="IPR011032">
    <property type="entry name" value="GroES-like_sf"/>
</dbReference>
<dbReference type="InterPro" id="IPR013149">
    <property type="entry name" value="ADH-like_C"/>
</dbReference>
<comment type="subcellular location">
    <subcellularLocation>
        <location evidence="1">Mitochondrion</location>
    </subcellularLocation>
</comment>
<evidence type="ECO:0000313" key="15">
    <source>
        <dbReference type="Proteomes" id="UP000054477"/>
    </source>
</evidence>
<protein>
    <recommendedName>
        <fullName evidence="11">enoyl-[acyl-carrier-protein] reductase</fullName>
        <ecNumber evidence="11">1.3.1.104</ecNumber>
    </recommendedName>
</protein>
<dbReference type="GO" id="GO:0141148">
    <property type="term" value="F:enoyl-[acyl-carrier-protein] reductase (NADPH) activity"/>
    <property type="evidence" value="ECO:0007669"/>
    <property type="project" value="UniProtKB-EC"/>
</dbReference>
<evidence type="ECO:0000256" key="12">
    <source>
        <dbReference type="ARBA" id="ARBA00048843"/>
    </source>
</evidence>
<evidence type="ECO:0000256" key="6">
    <source>
        <dbReference type="ARBA" id="ARBA00022946"/>
    </source>
</evidence>
<keyword evidence="3" id="KW-0444">Lipid biosynthesis</keyword>
<dbReference type="InterPro" id="IPR051034">
    <property type="entry name" value="Mito_Enoyl-ACP_Reductase"/>
</dbReference>
<evidence type="ECO:0000256" key="3">
    <source>
        <dbReference type="ARBA" id="ARBA00022516"/>
    </source>
</evidence>
<dbReference type="OrthoDB" id="7482721at2759"/>
<dbReference type="STRING" id="1095629.A0A0C9XVL1"/>
<evidence type="ECO:0000256" key="5">
    <source>
        <dbReference type="ARBA" id="ARBA00022857"/>
    </source>
</evidence>
<evidence type="ECO:0000256" key="2">
    <source>
        <dbReference type="ARBA" id="ARBA00010371"/>
    </source>
</evidence>
<dbReference type="Pfam" id="PF00107">
    <property type="entry name" value="ADH_zinc_N"/>
    <property type="match status" value="1"/>
</dbReference>
<keyword evidence="4" id="KW-0276">Fatty acid metabolism</keyword>
<comment type="catalytic activity">
    <reaction evidence="12">
        <text>a 2,3-saturated acyl-[ACP] + NADP(+) = a (2E)-enoyl-[ACP] + NADPH + H(+)</text>
        <dbReference type="Rhea" id="RHEA:22564"/>
        <dbReference type="Rhea" id="RHEA-COMP:9925"/>
        <dbReference type="Rhea" id="RHEA-COMP:9926"/>
        <dbReference type="ChEBI" id="CHEBI:15378"/>
        <dbReference type="ChEBI" id="CHEBI:57783"/>
        <dbReference type="ChEBI" id="CHEBI:58349"/>
        <dbReference type="ChEBI" id="CHEBI:78784"/>
        <dbReference type="ChEBI" id="CHEBI:78785"/>
        <dbReference type="EC" id="1.3.1.104"/>
    </reaction>
</comment>
<evidence type="ECO:0000256" key="1">
    <source>
        <dbReference type="ARBA" id="ARBA00004173"/>
    </source>
</evidence>
<organism evidence="14 15">
    <name type="scientific">Laccaria amethystina LaAM-08-1</name>
    <dbReference type="NCBI Taxonomy" id="1095629"/>
    <lineage>
        <taxon>Eukaryota</taxon>
        <taxon>Fungi</taxon>
        <taxon>Dikarya</taxon>
        <taxon>Basidiomycota</taxon>
        <taxon>Agaricomycotina</taxon>
        <taxon>Agaricomycetes</taxon>
        <taxon>Agaricomycetidae</taxon>
        <taxon>Agaricales</taxon>
        <taxon>Agaricineae</taxon>
        <taxon>Hydnangiaceae</taxon>
        <taxon>Laccaria</taxon>
    </lineage>
</organism>
<reference evidence="14 15" key="1">
    <citation type="submission" date="2014-04" db="EMBL/GenBank/DDBJ databases">
        <authorList>
            <consortium name="DOE Joint Genome Institute"/>
            <person name="Kuo A."/>
            <person name="Kohler A."/>
            <person name="Nagy L.G."/>
            <person name="Floudas D."/>
            <person name="Copeland A."/>
            <person name="Barry K.W."/>
            <person name="Cichocki N."/>
            <person name="Veneault-Fourrey C."/>
            <person name="LaButti K."/>
            <person name="Lindquist E.A."/>
            <person name="Lipzen A."/>
            <person name="Lundell T."/>
            <person name="Morin E."/>
            <person name="Murat C."/>
            <person name="Sun H."/>
            <person name="Tunlid A."/>
            <person name="Henrissat B."/>
            <person name="Grigoriev I.V."/>
            <person name="Hibbett D.S."/>
            <person name="Martin F."/>
            <person name="Nordberg H.P."/>
            <person name="Cantor M.N."/>
            <person name="Hua S.X."/>
        </authorList>
    </citation>
    <scope>NUCLEOTIDE SEQUENCE [LARGE SCALE GENOMIC DNA]</scope>
    <source>
        <strain evidence="14 15">LaAM-08-1</strain>
    </source>
</reference>
<name>A0A0C9XVL1_9AGAR</name>
<keyword evidence="6" id="KW-0809">Transit peptide</keyword>
<reference evidence="15" key="2">
    <citation type="submission" date="2015-01" db="EMBL/GenBank/DDBJ databases">
        <title>Evolutionary Origins and Diversification of the Mycorrhizal Mutualists.</title>
        <authorList>
            <consortium name="DOE Joint Genome Institute"/>
            <consortium name="Mycorrhizal Genomics Consortium"/>
            <person name="Kohler A."/>
            <person name="Kuo A."/>
            <person name="Nagy L.G."/>
            <person name="Floudas D."/>
            <person name="Copeland A."/>
            <person name="Barry K.W."/>
            <person name="Cichocki N."/>
            <person name="Veneault-Fourrey C."/>
            <person name="LaButti K."/>
            <person name="Lindquist E.A."/>
            <person name="Lipzen A."/>
            <person name="Lundell T."/>
            <person name="Morin E."/>
            <person name="Murat C."/>
            <person name="Riley R."/>
            <person name="Ohm R."/>
            <person name="Sun H."/>
            <person name="Tunlid A."/>
            <person name="Henrissat B."/>
            <person name="Grigoriev I.V."/>
            <person name="Hibbett D.S."/>
            <person name="Martin F."/>
        </authorList>
    </citation>
    <scope>NUCLEOTIDE SEQUENCE [LARGE SCALE GENOMIC DNA]</scope>
    <source>
        <strain evidence="15">LaAM-08-1</strain>
    </source>
</reference>
<accession>A0A0C9XVL1</accession>
<dbReference type="Gene3D" id="3.40.50.720">
    <property type="entry name" value="NAD(P)-binding Rossmann-like Domain"/>
    <property type="match status" value="1"/>
</dbReference>
<dbReference type="HOGENOM" id="CLU_026673_17_0_1"/>
<evidence type="ECO:0000256" key="9">
    <source>
        <dbReference type="ARBA" id="ARBA00023128"/>
    </source>
</evidence>
<dbReference type="InterPro" id="IPR036291">
    <property type="entry name" value="NAD(P)-bd_dom_sf"/>
</dbReference>
<dbReference type="SUPFAM" id="SSF50129">
    <property type="entry name" value="GroES-like"/>
    <property type="match status" value="1"/>
</dbReference>
<sequence>MLFGTARLTVLKTICRSHPRPHTRSFASSRPPRADRAVIYSENGDPSEVLNVLTFPDLPPPGSDSVTIQFLLSPINPADINVIEGVYPSKPIKTGALASSGKGSEEEPVFIGGNEGLAQVTAVGSSVSSLKINDWVVVTKQQHGTWSTRKNVAVTDVALIPDAHKLDEAQAATITASVNPPSAYNMLNDFVRLEKGDWVVQNGANSAVGQAVIQIAAAHGLKTINLIRNRENVELLKSQLGQLGATHVLTYDDLLDKSIRGKVKEWTGGKDIKLGLNCVGGKDTTLMSRLLGQDAHLVSYGAMSKQPLSLPTSLFIFKNLTCHGFWQRRWYADKTPQQRDTLMRTIVNMLADGQVHYCSK</sequence>
<keyword evidence="9" id="KW-0496">Mitochondrion</keyword>
<dbReference type="PANTHER" id="PTHR43981">
    <property type="entry name" value="ENOYL-[ACYL-CARRIER-PROTEIN] REDUCTASE, MITOCHONDRIAL"/>
    <property type="match status" value="1"/>
</dbReference>
<keyword evidence="7" id="KW-0560">Oxidoreductase</keyword>
<dbReference type="EMBL" id="KN838540">
    <property type="protein sequence ID" value="KIK09056.1"/>
    <property type="molecule type" value="Genomic_DNA"/>
</dbReference>
<dbReference type="GO" id="GO:0006633">
    <property type="term" value="P:fatty acid biosynthetic process"/>
    <property type="evidence" value="ECO:0007669"/>
    <property type="project" value="UniProtKB-KW"/>
</dbReference>
<dbReference type="EC" id="1.3.1.104" evidence="11"/>